<keyword evidence="5 7" id="KW-0472">Membrane</keyword>
<dbReference type="Pfam" id="PF07810">
    <property type="entry name" value="TMC"/>
    <property type="match status" value="1"/>
</dbReference>
<organism evidence="9 10">
    <name type="scientific">Sinanodonta woodiana</name>
    <name type="common">Chinese pond mussel</name>
    <name type="synonym">Anodonta woodiana</name>
    <dbReference type="NCBI Taxonomy" id="1069815"/>
    <lineage>
        <taxon>Eukaryota</taxon>
        <taxon>Metazoa</taxon>
        <taxon>Spiralia</taxon>
        <taxon>Lophotrochozoa</taxon>
        <taxon>Mollusca</taxon>
        <taxon>Bivalvia</taxon>
        <taxon>Autobranchia</taxon>
        <taxon>Heteroconchia</taxon>
        <taxon>Palaeoheterodonta</taxon>
        <taxon>Unionida</taxon>
        <taxon>Unionoidea</taxon>
        <taxon>Unionidae</taxon>
        <taxon>Unioninae</taxon>
        <taxon>Sinanodonta</taxon>
    </lineage>
</organism>
<sequence length="595" mass="67822">MGKKNRVSPTLPTEEGGITSWDDENPEYQFKEKQEDNNGMRKRKRANSAMKTYIDRRFGNRHAWTPPLNERKSALGGSKSLKKGYGRKQDSKMCCFELKKGWKELTYKLELWKSSLKKIEGQQGTGVVSYFVFLKWMLFLDTFLFILLFFTIVFFQITFNVSDYDEHVKGKDSFLFTTTVADTCTASYKVNVSSDGLQVILDFIQGTGWMERTAMFYGYYSNAEVKLSTSEYNIPLAYFLATCFALLVSLLLMARNTAKSFRESVMDQENKKNRANFCYSVFTVWDYSVNETEAVCLKQKNISIALTADLSEQRFDRVISQRTGTDKCGIYTIRFFVNFLIICMLGGAGAAIYFAQDFSSGFTNSSSINNYHSLVKLLIQFLPSIVITLLNAIYPIIFGLLVILEKYRPVFVIKISLIRMVFLKLASLAMLMASLYIQITCSDQNSCRVGQNKCPAIQCWETFVGQAIYKLIVVNFLVEIVFTLLVELPRKLITTKCDCGLAKKIGPAVFDLPASVLDLVYAQTLCWLGLFYAPLIPAIYVLKLFVIFYLKKLSALYTTVPAERPYQASRTNSFFMIVLMVAFFMICIPVSYTLV</sequence>
<dbReference type="PANTHER" id="PTHR23302:SF24">
    <property type="entry name" value="TMC DOMAIN-CONTAINING PROTEIN"/>
    <property type="match status" value="1"/>
</dbReference>
<feature type="compositionally biased region" description="Basic and acidic residues" evidence="6">
    <location>
        <begin position="29"/>
        <end position="39"/>
    </location>
</feature>
<dbReference type="PANTHER" id="PTHR23302">
    <property type="entry name" value="TRANSMEMBRANE CHANNEL-RELATED"/>
    <property type="match status" value="1"/>
</dbReference>
<feature type="domain" description="TMC" evidence="8">
    <location>
        <begin position="459"/>
        <end position="569"/>
    </location>
</feature>
<accession>A0ABD3WSY5</accession>
<feature type="region of interest" description="Disordered" evidence="6">
    <location>
        <begin position="1"/>
        <end position="46"/>
    </location>
</feature>
<comment type="subcellular location">
    <subcellularLocation>
        <location evidence="1">Membrane</location>
        <topology evidence="1">Multi-pass membrane protein</topology>
    </subcellularLocation>
</comment>
<reference evidence="9 10" key="1">
    <citation type="submission" date="2024-11" db="EMBL/GenBank/DDBJ databases">
        <title>Chromosome-level genome assembly of the freshwater bivalve Anodonta woodiana.</title>
        <authorList>
            <person name="Chen X."/>
        </authorList>
    </citation>
    <scope>NUCLEOTIDE SEQUENCE [LARGE SCALE GENOMIC DNA]</scope>
    <source>
        <strain evidence="9">MN2024</strain>
        <tissue evidence="9">Gills</tissue>
    </source>
</reference>
<evidence type="ECO:0000256" key="1">
    <source>
        <dbReference type="ARBA" id="ARBA00004141"/>
    </source>
</evidence>
<comment type="similarity">
    <text evidence="2">Belongs to the TMC family.</text>
</comment>
<feature type="transmembrane region" description="Helical" evidence="7">
    <location>
        <begin position="416"/>
        <end position="439"/>
    </location>
</feature>
<keyword evidence="3 7" id="KW-0812">Transmembrane</keyword>
<dbReference type="EMBL" id="JBJQND010000005">
    <property type="protein sequence ID" value="KAL3877097.1"/>
    <property type="molecule type" value="Genomic_DNA"/>
</dbReference>
<feature type="transmembrane region" description="Helical" evidence="7">
    <location>
        <begin position="335"/>
        <end position="355"/>
    </location>
</feature>
<evidence type="ECO:0000256" key="3">
    <source>
        <dbReference type="ARBA" id="ARBA00022692"/>
    </source>
</evidence>
<feature type="transmembrane region" description="Helical" evidence="7">
    <location>
        <begin position="574"/>
        <end position="594"/>
    </location>
</feature>
<evidence type="ECO:0000256" key="4">
    <source>
        <dbReference type="ARBA" id="ARBA00022989"/>
    </source>
</evidence>
<dbReference type="AlphaFoldDB" id="A0ABD3WSY5"/>
<evidence type="ECO:0000313" key="9">
    <source>
        <dbReference type="EMBL" id="KAL3877097.1"/>
    </source>
</evidence>
<evidence type="ECO:0000256" key="5">
    <source>
        <dbReference type="ARBA" id="ARBA00023136"/>
    </source>
</evidence>
<evidence type="ECO:0000259" key="8">
    <source>
        <dbReference type="Pfam" id="PF07810"/>
    </source>
</evidence>
<feature type="transmembrane region" description="Helical" evidence="7">
    <location>
        <begin position="236"/>
        <end position="254"/>
    </location>
</feature>
<feature type="transmembrane region" description="Helical" evidence="7">
    <location>
        <begin position="138"/>
        <end position="159"/>
    </location>
</feature>
<comment type="caution">
    <text evidence="9">The sequence shown here is derived from an EMBL/GenBank/DDBJ whole genome shotgun (WGS) entry which is preliminary data.</text>
</comment>
<name>A0ABD3WSY5_SINWO</name>
<evidence type="ECO:0000256" key="7">
    <source>
        <dbReference type="SAM" id="Phobius"/>
    </source>
</evidence>
<feature type="transmembrane region" description="Helical" evidence="7">
    <location>
        <begin position="381"/>
        <end position="404"/>
    </location>
</feature>
<proteinExistence type="inferred from homology"/>
<protein>
    <recommendedName>
        <fullName evidence="8">TMC domain-containing protein</fullName>
    </recommendedName>
</protein>
<gene>
    <name evidence="9" type="ORF">ACJMK2_034852</name>
</gene>
<evidence type="ECO:0000313" key="10">
    <source>
        <dbReference type="Proteomes" id="UP001634394"/>
    </source>
</evidence>
<feature type="transmembrane region" description="Helical" evidence="7">
    <location>
        <begin position="525"/>
        <end position="550"/>
    </location>
</feature>
<dbReference type="InterPro" id="IPR038900">
    <property type="entry name" value="TMC"/>
</dbReference>
<evidence type="ECO:0000256" key="2">
    <source>
        <dbReference type="ARBA" id="ARBA00006510"/>
    </source>
</evidence>
<dbReference type="Proteomes" id="UP001634394">
    <property type="component" value="Unassembled WGS sequence"/>
</dbReference>
<dbReference type="GO" id="GO:0016020">
    <property type="term" value="C:membrane"/>
    <property type="evidence" value="ECO:0007669"/>
    <property type="project" value="UniProtKB-SubCell"/>
</dbReference>
<evidence type="ECO:0000256" key="6">
    <source>
        <dbReference type="SAM" id="MobiDB-lite"/>
    </source>
</evidence>
<feature type="non-terminal residue" evidence="9">
    <location>
        <position position="595"/>
    </location>
</feature>
<dbReference type="InterPro" id="IPR012496">
    <property type="entry name" value="TMC_dom"/>
</dbReference>
<keyword evidence="4 7" id="KW-1133">Transmembrane helix</keyword>
<keyword evidence="10" id="KW-1185">Reference proteome</keyword>